<dbReference type="AlphaFoldDB" id="A0A8X8Y3U4"/>
<evidence type="ECO:0000313" key="12">
    <source>
        <dbReference type="Proteomes" id="UP000298416"/>
    </source>
</evidence>
<reference evidence="11" key="2">
    <citation type="submission" date="2020-08" db="EMBL/GenBank/DDBJ databases">
        <title>Plant Genome Project.</title>
        <authorList>
            <person name="Zhang R.-G."/>
        </authorList>
    </citation>
    <scope>NUCLEOTIDE SEQUENCE</scope>
    <source>
        <strain evidence="11">Huo1</strain>
        <tissue evidence="11">Leaf</tissue>
    </source>
</reference>
<evidence type="ECO:0000256" key="7">
    <source>
        <dbReference type="ARBA" id="ARBA00023002"/>
    </source>
</evidence>
<dbReference type="Gene3D" id="3.40.50.80">
    <property type="entry name" value="Nucleotide-binding domain of ferredoxin-NADP reductase (FNR) module"/>
    <property type="match status" value="1"/>
</dbReference>
<dbReference type="InterPro" id="IPR001433">
    <property type="entry name" value="OxRdtase_FAD/NAD-bd"/>
</dbReference>
<gene>
    <name evidence="11" type="ORF">SASPL_114694</name>
</gene>
<keyword evidence="5" id="KW-0274">FAD</keyword>
<dbReference type="Gene3D" id="3.40.50.360">
    <property type="match status" value="1"/>
</dbReference>
<dbReference type="InterPro" id="IPR029039">
    <property type="entry name" value="Flavoprotein-like_sf"/>
</dbReference>
<dbReference type="InterPro" id="IPR039261">
    <property type="entry name" value="FNR_nucleotide-bd"/>
</dbReference>
<dbReference type="PROSITE" id="PS50902">
    <property type="entry name" value="FLAVODOXIN_LIKE"/>
    <property type="match status" value="1"/>
</dbReference>
<sequence>MAPLSPLDFVAAILKGDTEGVAAMVLTTSGVVLIGCIVLLAWRRAAGSAGKKQLPPPKLVVPKAAAAEPEEADDDKTKVSVFFGTQTGTAESFAKAFVEEAKVRYPQAKFKVIDLDDYAADDDEYGDGEPTDNAARFYKWFTELNDREDWFKNLQYGVFGLGNRQYEHFNKIAIVVDDLITEQGGKKLVPVGLGDDDQCIEDDFTAWRELVRPELYRVVLHDQPDESVTDNGSPNGYANGNTPCRANVAVKKELHTPASDRSCTHLEFDISGTGLVGPCWCLLLENVEEAEKLLNLSPQTYFSVHTDNEDGTPLSGSSLPPPFRPCTLRTALTKYADLMSMPKKSVLVALAEYASDQSEADRLRYLASPDGKEEYAQIAPTRVHVTCALVYDKTPTGRIHKGICSTWIKNAVPLEESSDCSWAPIFIRNSNFKLPADPKLPIIMVGPGTGLAPFRGFLQERLALKESGAELGPAILFFGCRSRKLDFVYEDELNSFVKAGVISELIVAFSREGPTKEYAQHRMSQRASDVWKMISDGGYVYVCGDARGMARDVHRTLHTIAQEQVGSS</sequence>
<dbReference type="InterPro" id="IPR023173">
    <property type="entry name" value="NADPH_Cyt_P450_Rdtase_alpha"/>
</dbReference>
<feature type="transmembrane region" description="Helical" evidence="9">
    <location>
        <begin position="20"/>
        <end position="42"/>
    </location>
</feature>
<keyword evidence="9" id="KW-0472">Membrane</keyword>
<dbReference type="GO" id="GO:0050660">
    <property type="term" value="F:flavin adenine dinucleotide binding"/>
    <property type="evidence" value="ECO:0007669"/>
    <property type="project" value="TreeGrafter"/>
</dbReference>
<dbReference type="InterPro" id="IPR003097">
    <property type="entry name" value="CysJ-like_FAD-binding"/>
</dbReference>
<evidence type="ECO:0000313" key="11">
    <source>
        <dbReference type="EMBL" id="KAG6424279.1"/>
    </source>
</evidence>
<dbReference type="Pfam" id="PF00175">
    <property type="entry name" value="NAD_binding_1"/>
    <property type="match status" value="1"/>
</dbReference>
<proteinExistence type="predicted"/>
<dbReference type="Pfam" id="PF00667">
    <property type="entry name" value="FAD_binding_1"/>
    <property type="match status" value="1"/>
</dbReference>
<dbReference type="SUPFAM" id="SSF52343">
    <property type="entry name" value="Ferredoxin reductase-like, C-terminal NADP-linked domain"/>
    <property type="match status" value="1"/>
</dbReference>
<dbReference type="InterPro" id="IPR001709">
    <property type="entry name" value="Flavoprot_Pyr_Nucl_cyt_Rdtase"/>
</dbReference>
<keyword evidence="4" id="KW-0288">FMN</keyword>
<dbReference type="PANTHER" id="PTHR19384:SF17">
    <property type="entry name" value="NADPH--CYTOCHROME P450 REDUCTASE"/>
    <property type="match status" value="1"/>
</dbReference>
<dbReference type="SUPFAM" id="SSF52218">
    <property type="entry name" value="Flavoproteins"/>
    <property type="match status" value="1"/>
</dbReference>
<reference evidence="11" key="1">
    <citation type="submission" date="2018-01" db="EMBL/GenBank/DDBJ databases">
        <authorList>
            <person name="Mao J.F."/>
        </authorList>
    </citation>
    <scope>NUCLEOTIDE SEQUENCE</scope>
    <source>
        <strain evidence="11">Huo1</strain>
        <tissue evidence="11">Leaf</tissue>
    </source>
</reference>
<dbReference type="EC" id="1.6.2.4" evidence="8"/>
<keyword evidence="6" id="KW-0521">NADP</keyword>
<keyword evidence="9" id="KW-1133">Transmembrane helix</keyword>
<dbReference type="Pfam" id="PF00258">
    <property type="entry name" value="Flavodoxin_1"/>
    <property type="match status" value="1"/>
</dbReference>
<evidence type="ECO:0000256" key="1">
    <source>
        <dbReference type="ARBA" id="ARBA00001917"/>
    </source>
</evidence>
<evidence type="ECO:0000259" key="10">
    <source>
        <dbReference type="PROSITE" id="PS50902"/>
    </source>
</evidence>
<dbReference type="GO" id="GO:0010181">
    <property type="term" value="F:FMN binding"/>
    <property type="evidence" value="ECO:0007669"/>
    <property type="project" value="InterPro"/>
</dbReference>
<feature type="domain" description="Flavodoxin-like" evidence="10">
    <location>
        <begin position="79"/>
        <end position="212"/>
    </location>
</feature>
<dbReference type="InterPro" id="IPR008254">
    <property type="entry name" value="Flavodoxin/NO_synth"/>
</dbReference>
<evidence type="ECO:0000256" key="5">
    <source>
        <dbReference type="ARBA" id="ARBA00022827"/>
    </source>
</evidence>
<evidence type="ECO:0000256" key="2">
    <source>
        <dbReference type="ARBA" id="ARBA00001974"/>
    </source>
</evidence>
<dbReference type="Gene3D" id="2.40.30.10">
    <property type="entry name" value="Translation factors"/>
    <property type="match status" value="1"/>
</dbReference>
<keyword evidence="12" id="KW-1185">Reference proteome</keyword>
<dbReference type="PRINTS" id="PR00371">
    <property type="entry name" value="FPNCR"/>
</dbReference>
<keyword evidence="7" id="KW-0560">Oxidoreductase</keyword>
<evidence type="ECO:0000256" key="6">
    <source>
        <dbReference type="ARBA" id="ARBA00022857"/>
    </source>
</evidence>
<comment type="caution">
    <text evidence="11">The sequence shown here is derived from an EMBL/GenBank/DDBJ whole genome shotgun (WGS) entry which is preliminary data.</text>
</comment>
<accession>A0A8X8Y3U4</accession>
<organism evidence="11">
    <name type="scientific">Salvia splendens</name>
    <name type="common">Scarlet sage</name>
    <dbReference type="NCBI Taxonomy" id="180675"/>
    <lineage>
        <taxon>Eukaryota</taxon>
        <taxon>Viridiplantae</taxon>
        <taxon>Streptophyta</taxon>
        <taxon>Embryophyta</taxon>
        <taxon>Tracheophyta</taxon>
        <taxon>Spermatophyta</taxon>
        <taxon>Magnoliopsida</taxon>
        <taxon>eudicotyledons</taxon>
        <taxon>Gunneridae</taxon>
        <taxon>Pentapetalae</taxon>
        <taxon>asterids</taxon>
        <taxon>lamiids</taxon>
        <taxon>Lamiales</taxon>
        <taxon>Lamiaceae</taxon>
        <taxon>Nepetoideae</taxon>
        <taxon>Mentheae</taxon>
        <taxon>Salviinae</taxon>
        <taxon>Salvia</taxon>
        <taxon>Salvia subgen. Calosphace</taxon>
        <taxon>core Calosphace</taxon>
    </lineage>
</organism>
<keyword evidence="9" id="KW-0812">Transmembrane</keyword>
<dbReference type="SUPFAM" id="SSF63380">
    <property type="entry name" value="Riboflavin synthase domain-like"/>
    <property type="match status" value="1"/>
</dbReference>
<dbReference type="EMBL" id="PNBA02000005">
    <property type="protein sequence ID" value="KAG6424279.1"/>
    <property type="molecule type" value="Genomic_DNA"/>
</dbReference>
<dbReference type="GO" id="GO:0003958">
    <property type="term" value="F:NADPH-hemoprotein reductase activity"/>
    <property type="evidence" value="ECO:0007669"/>
    <property type="project" value="UniProtKB-EC"/>
</dbReference>
<protein>
    <recommendedName>
        <fullName evidence="8">NADPH--hemoprotein reductase</fullName>
        <ecNumber evidence="8">1.6.2.4</ecNumber>
    </recommendedName>
</protein>
<dbReference type="Proteomes" id="UP000298416">
    <property type="component" value="Unassembled WGS sequence"/>
</dbReference>
<evidence type="ECO:0000256" key="9">
    <source>
        <dbReference type="SAM" id="Phobius"/>
    </source>
</evidence>
<comment type="cofactor">
    <cofactor evidence="2">
        <name>FAD</name>
        <dbReference type="ChEBI" id="CHEBI:57692"/>
    </cofactor>
</comment>
<evidence type="ECO:0000256" key="3">
    <source>
        <dbReference type="ARBA" id="ARBA00022630"/>
    </source>
</evidence>
<keyword evidence="3" id="KW-0285">Flavoprotein</keyword>
<dbReference type="GO" id="GO:0005829">
    <property type="term" value="C:cytosol"/>
    <property type="evidence" value="ECO:0007669"/>
    <property type="project" value="TreeGrafter"/>
</dbReference>
<name>A0A8X8Y3U4_SALSN</name>
<dbReference type="PRINTS" id="PR00369">
    <property type="entry name" value="FLAVODOXIN"/>
</dbReference>
<dbReference type="FunFam" id="3.40.50.80:FF:000001">
    <property type="entry name" value="NADPH--cytochrome P450 reductase 1"/>
    <property type="match status" value="1"/>
</dbReference>
<dbReference type="PANTHER" id="PTHR19384">
    <property type="entry name" value="NITRIC OXIDE SYNTHASE-RELATED"/>
    <property type="match status" value="1"/>
</dbReference>
<dbReference type="InterPro" id="IPR017938">
    <property type="entry name" value="Riboflavin_synthase-like_b-brl"/>
</dbReference>
<comment type="cofactor">
    <cofactor evidence="1">
        <name>FMN</name>
        <dbReference type="ChEBI" id="CHEBI:58210"/>
    </cofactor>
</comment>
<evidence type="ECO:0000256" key="4">
    <source>
        <dbReference type="ARBA" id="ARBA00022643"/>
    </source>
</evidence>
<dbReference type="Gene3D" id="1.20.990.10">
    <property type="entry name" value="NADPH-cytochrome p450 Reductase, Chain A, domain 3"/>
    <property type="match status" value="1"/>
</dbReference>
<evidence type="ECO:0000256" key="8">
    <source>
        <dbReference type="ARBA" id="ARBA00023797"/>
    </source>
</evidence>
<dbReference type="InterPro" id="IPR001094">
    <property type="entry name" value="Flavdoxin-like"/>
</dbReference>